<keyword evidence="6" id="KW-1278">Translocase</keyword>
<name>A0A1F5H792_9BACT</name>
<keyword evidence="7 9" id="KW-1133">Transmembrane helix</keyword>
<dbReference type="EMBL" id="MFBH01000018">
    <property type="protein sequence ID" value="OGD99947.1"/>
    <property type="molecule type" value="Genomic_DNA"/>
</dbReference>
<dbReference type="Pfam" id="PF03116">
    <property type="entry name" value="NQR2_RnfD_RnfE"/>
    <property type="match status" value="1"/>
</dbReference>
<keyword evidence="4" id="KW-0288">FMN</keyword>
<dbReference type="PANTHER" id="PTHR30578">
    <property type="entry name" value="ELECTRON TRANSPORT COMPLEX PROTEIN RNFD"/>
    <property type="match status" value="1"/>
</dbReference>
<keyword evidence="3" id="KW-0285">Flavoprotein</keyword>
<feature type="transmembrane region" description="Helical" evidence="9">
    <location>
        <begin position="14"/>
        <end position="33"/>
    </location>
</feature>
<dbReference type="GO" id="GO:0055085">
    <property type="term" value="P:transmembrane transport"/>
    <property type="evidence" value="ECO:0007669"/>
    <property type="project" value="InterPro"/>
</dbReference>
<reference evidence="10 11" key="1">
    <citation type="journal article" date="2016" name="Nat. Commun.">
        <title>Thousands of microbial genomes shed light on interconnected biogeochemical processes in an aquifer system.</title>
        <authorList>
            <person name="Anantharaman K."/>
            <person name="Brown C.T."/>
            <person name="Hug L.A."/>
            <person name="Sharon I."/>
            <person name="Castelle C.J."/>
            <person name="Probst A.J."/>
            <person name="Thomas B.C."/>
            <person name="Singh A."/>
            <person name="Wilkins M.J."/>
            <person name="Karaoz U."/>
            <person name="Brodie E.L."/>
            <person name="Williams K.H."/>
            <person name="Hubbard S.S."/>
            <person name="Banfield J.F."/>
        </authorList>
    </citation>
    <scope>NUCLEOTIDE SEQUENCE [LARGE SCALE GENOMIC DNA]</scope>
</reference>
<feature type="transmembrane region" description="Helical" evidence="9">
    <location>
        <begin position="64"/>
        <end position="81"/>
    </location>
</feature>
<feature type="transmembrane region" description="Helical" evidence="9">
    <location>
        <begin position="212"/>
        <end position="230"/>
    </location>
</feature>
<keyword evidence="2" id="KW-0597">Phosphoprotein</keyword>
<evidence type="ECO:0000256" key="8">
    <source>
        <dbReference type="ARBA" id="ARBA00023136"/>
    </source>
</evidence>
<evidence type="ECO:0000256" key="7">
    <source>
        <dbReference type="ARBA" id="ARBA00022989"/>
    </source>
</evidence>
<evidence type="ECO:0000313" key="11">
    <source>
        <dbReference type="Proteomes" id="UP000178393"/>
    </source>
</evidence>
<feature type="transmembrane region" description="Helical" evidence="9">
    <location>
        <begin position="182"/>
        <end position="200"/>
    </location>
</feature>
<dbReference type="PANTHER" id="PTHR30578:SF0">
    <property type="entry name" value="ION-TRANSLOCATING OXIDOREDUCTASE COMPLEX SUBUNIT D"/>
    <property type="match status" value="1"/>
</dbReference>
<feature type="transmembrane region" description="Helical" evidence="9">
    <location>
        <begin position="39"/>
        <end position="59"/>
    </location>
</feature>
<organism evidence="10 11">
    <name type="scientific">Candidatus Curtissbacteria bacterium RIFCSPHIGHO2_12_41_11</name>
    <dbReference type="NCBI Taxonomy" id="1797718"/>
    <lineage>
        <taxon>Bacteria</taxon>
        <taxon>Candidatus Curtissiibacteriota</taxon>
    </lineage>
</organism>
<gene>
    <name evidence="10" type="ORF">A2W45_02445</name>
</gene>
<feature type="transmembrane region" description="Helical" evidence="9">
    <location>
        <begin position="111"/>
        <end position="127"/>
    </location>
</feature>
<evidence type="ECO:0000256" key="5">
    <source>
        <dbReference type="ARBA" id="ARBA00022692"/>
    </source>
</evidence>
<keyword evidence="8 9" id="KW-0472">Membrane</keyword>
<evidence type="ECO:0000256" key="6">
    <source>
        <dbReference type="ARBA" id="ARBA00022967"/>
    </source>
</evidence>
<dbReference type="GO" id="GO:0005886">
    <property type="term" value="C:plasma membrane"/>
    <property type="evidence" value="ECO:0007669"/>
    <property type="project" value="TreeGrafter"/>
</dbReference>
<dbReference type="Proteomes" id="UP000178393">
    <property type="component" value="Unassembled WGS sequence"/>
</dbReference>
<dbReference type="InterPro" id="IPR004338">
    <property type="entry name" value="NqrB/RnfD"/>
</dbReference>
<evidence type="ECO:0000256" key="4">
    <source>
        <dbReference type="ARBA" id="ARBA00022643"/>
    </source>
</evidence>
<evidence type="ECO:0000256" key="1">
    <source>
        <dbReference type="ARBA" id="ARBA00022448"/>
    </source>
</evidence>
<feature type="transmembrane region" description="Helical" evidence="9">
    <location>
        <begin position="236"/>
        <end position="255"/>
    </location>
</feature>
<feature type="transmembrane region" description="Helical" evidence="9">
    <location>
        <begin position="157"/>
        <end position="176"/>
    </location>
</feature>
<keyword evidence="1" id="KW-0813">Transport</keyword>
<dbReference type="AlphaFoldDB" id="A0A1F5H792"/>
<keyword evidence="5 9" id="KW-0812">Transmembrane</keyword>
<proteinExistence type="predicted"/>
<evidence type="ECO:0000256" key="2">
    <source>
        <dbReference type="ARBA" id="ARBA00022553"/>
    </source>
</evidence>
<protein>
    <submittedName>
        <fullName evidence="10">Uncharacterized protein</fullName>
    </submittedName>
</protein>
<comment type="caution">
    <text evidence="10">The sequence shown here is derived from an EMBL/GenBank/DDBJ whole genome shotgun (WGS) entry which is preliminary data.</text>
</comment>
<sequence>MDLRTILKFIYHDFRLHVAFTLVLVWLLALWRVQTVNAFLFPLLAIVFMVIFDLSTTWIRDHKIYFPSAALVTGLLIGLIIDPSTPIWTIGVTSLLASLSKQFIKTGLRQHIFNPAAFGIMATPLIFDIPVAWWGVTASGWSLIILIPLMTRVLGRMGRLTLPITFLAIYFIYLTIQSGSGKALSIIVDGTVMLFALVMLPEPMTSPIQGSFKYGFGILVAILAILFSSLNFLEEAFLPALLLGNLAGFLLLRFSKTSTQAPEAKSSQ</sequence>
<evidence type="ECO:0000313" key="10">
    <source>
        <dbReference type="EMBL" id="OGD99947.1"/>
    </source>
</evidence>
<accession>A0A1F5H792</accession>
<evidence type="ECO:0000256" key="9">
    <source>
        <dbReference type="SAM" id="Phobius"/>
    </source>
</evidence>
<evidence type="ECO:0000256" key="3">
    <source>
        <dbReference type="ARBA" id="ARBA00022630"/>
    </source>
</evidence>